<dbReference type="AlphaFoldDB" id="A0A7H0SRG5"/>
<accession>A0A7H0SRG5</accession>
<proteinExistence type="inferred from homology"/>
<dbReference type="PANTHER" id="PTHR24221">
    <property type="entry name" value="ATP-BINDING CASSETTE SUB-FAMILY B"/>
    <property type="match status" value="1"/>
</dbReference>
<keyword evidence="5 12" id="KW-0067">ATP-binding</keyword>
<evidence type="ECO:0000256" key="6">
    <source>
        <dbReference type="ARBA" id="ARBA00022967"/>
    </source>
</evidence>
<gene>
    <name evidence="12" type="ORF">GP475_11220</name>
</gene>
<dbReference type="Gene3D" id="1.20.1560.10">
    <property type="entry name" value="ABC transporter type 1, transmembrane domain"/>
    <property type="match status" value="1"/>
</dbReference>
<feature type="transmembrane region" description="Helical" evidence="10">
    <location>
        <begin position="132"/>
        <end position="154"/>
    </location>
</feature>
<dbReference type="InterPro" id="IPR036640">
    <property type="entry name" value="ABC1_TM_sf"/>
</dbReference>
<evidence type="ECO:0000256" key="5">
    <source>
        <dbReference type="ARBA" id="ARBA00022840"/>
    </source>
</evidence>
<evidence type="ECO:0000256" key="10">
    <source>
        <dbReference type="SAM" id="Phobius"/>
    </source>
</evidence>
<evidence type="ECO:0000256" key="7">
    <source>
        <dbReference type="ARBA" id="ARBA00022989"/>
    </source>
</evidence>
<keyword evidence="6" id="KW-1278">Translocase</keyword>
<dbReference type="Gene3D" id="3.40.50.300">
    <property type="entry name" value="P-loop containing nucleotide triphosphate hydrolases"/>
    <property type="match status" value="1"/>
</dbReference>
<keyword evidence="2" id="KW-0997">Cell inner membrane</keyword>
<dbReference type="PANTHER" id="PTHR24221:SF654">
    <property type="entry name" value="ATP-BINDING CASSETTE SUB-FAMILY B MEMBER 6"/>
    <property type="match status" value="1"/>
</dbReference>
<evidence type="ECO:0000313" key="13">
    <source>
        <dbReference type="Proteomes" id="UP000516320"/>
    </source>
</evidence>
<evidence type="ECO:0000259" key="11">
    <source>
        <dbReference type="PROSITE" id="PS50893"/>
    </source>
</evidence>
<dbReference type="CDD" id="cd03228">
    <property type="entry name" value="ABCC_MRP_Like"/>
    <property type="match status" value="1"/>
</dbReference>
<dbReference type="SMART" id="SM00382">
    <property type="entry name" value="AAA"/>
    <property type="match status" value="1"/>
</dbReference>
<protein>
    <submittedName>
        <fullName evidence="12">ATP-binding cassette domain-containing protein</fullName>
    </submittedName>
</protein>
<keyword evidence="2" id="KW-1003">Cell membrane</keyword>
<keyword evidence="13" id="KW-1185">Reference proteome</keyword>
<keyword evidence="4" id="KW-0547">Nucleotide-binding</keyword>
<dbReference type="Pfam" id="PF00005">
    <property type="entry name" value="ABC_tran"/>
    <property type="match status" value="1"/>
</dbReference>
<dbReference type="InterPro" id="IPR039421">
    <property type="entry name" value="Type_1_exporter"/>
</dbReference>
<evidence type="ECO:0000313" key="12">
    <source>
        <dbReference type="EMBL" id="QNQ91140.1"/>
    </source>
</evidence>
<dbReference type="Proteomes" id="UP000516320">
    <property type="component" value="Chromosome"/>
</dbReference>
<name>A0A7H0SRG5_9CORY</name>
<feature type="transmembrane region" description="Helical" evidence="10">
    <location>
        <begin position="61"/>
        <end position="82"/>
    </location>
</feature>
<dbReference type="InterPro" id="IPR003439">
    <property type="entry name" value="ABC_transporter-like_ATP-bd"/>
</dbReference>
<evidence type="ECO:0000256" key="3">
    <source>
        <dbReference type="ARBA" id="ARBA00022692"/>
    </source>
</evidence>
<dbReference type="InterPro" id="IPR003593">
    <property type="entry name" value="AAA+_ATPase"/>
</dbReference>
<sequence length="580" mass="64177">MYKGIFLNTFRSARLMSPTLVIGALFATVLSRILQLLLMFEVSHAIGHLSSSGGLSAREMIFFGGLLIGVPLVDACADLMIYRLQYSIQETLQPHALRYDLEHHQSDFSEQTRSWVGQEGVSLQFYILQQRLSGLVCFVVLAQWNVILALLLALTTWYSGHKTFVFAQQQHKQLENTADEHALRSQFFWRTLTSPEFAEESRLYGVGQLLAQRYHKHMKQRLGGIRQDLLGGFSRSLCAHTPFIIALGLYFAWVLTQNDIDYPAFLSSVIIALPGLAGLGNQGVIQLRAHHFDDMVRKSTELRKTKTGAPISTDCDLSKTVIELRDVNFRYSDELIFNGLSLSIRSGEKVAVVGPNGAGKSTLIKLITGHSEPTSGIVCVGGVSPTLQFAGKGVGYVAQDFMLFPGSADDGMRLGRPVLHKEFPRIVQQLGISELLLDDKGKRSFSRGQWQKLAIARALVSPPGPWGRIIVLDEPTASLDIRAEQALYDSVIQNTQDDDIVVVVTHRLHSVVNVDRIIVIDDGKIIQQGTHVELLAEASGLYARMFNAQQDLYLRSQPAETDMEGIINSVGEGDTDVSAL</sequence>
<evidence type="ECO:0000256" key="9">
    <source>
        <dbReference type="ARBA" id="ARBA00023455"/>
    </source>
</evidence>
<feature type="transmembrane region" description="Helical" evidence="10">
    <location>
        <begin position="237"/>
        <end position="256"/>
    </location>
</feature>
<dbReference type="GO" id="GO:0005524">
    <property type="term" value="F:ATP binding"/>
    <property type="evidence" value="ECO:0007669"/>
    <property type="project" value="UniProtKB-KW"/>
</dbReference>
<evidence type="ECO:0000256" key="8">
    <source>
        <dbReference type="ARBA" id="ARBA00023136"/>
    </source>
</evidence>
<comment type="subcellular location">
    <subcellularLocation>
        <location evidence="1">Cell membrane</location>
        <topology evidence="1">Multi-pass membrane protein</topology>
    </subcellularLocation>
</comment>
<dbReference type="SUPFAM" id="SSF90123">
    <property type="entry name" value="ABC transporter transmembrane region"/>
    <property type="match status" value="1"/>
</dbReference>
<dbReference type="KEGG" id="cpoy:GP475_11220"/>
<feature type="transmembrane region" description="Helical" evidence="10">
    <location>
        <begin position="262"/>
        <end position="280"/>
    </location>
</feature>
<keyword evidence="3 10" id="KW-0812">Transmembrane</keyword>
<dbReference type="PROSITE" id="PS50893">
    <property type="entry name" value="ABC_TRANSPORTER_2"/>
    <property type="match status" value="1"/>
</dbReference>
<keyword evidence="8 10" id="KW-0472">Membrane</keyword>
<evidence type="ECO:0000256" key="1">
    <source>
        <dbReference type="ARBA" id="ARBA00004651"/>
    </source>
</evidence>
<keyword evidence="7 10" id="KW-1133">Transmembrane helix</keyword>
<feature type="domain" description="ABC transporter" evidence="11">
    <location>
        <begin position="322"/>
        <end position="547"/>
    </location>
</feature>
<comment type="similarity">
    <text evidence="9">Belongs to the ABC transporter superfamily. Siderophore-Fe(3+) uptake transporter (SIUT) (TC 3.A.1.21) family.</text>
</comment>
<dbReference type="GO" id="GO:0042626">
    <property type="term" value="F:ATPase-coupled transmembrane transporter activity"/>
    <property type="evidence" value="ECO:0007669"/>
    <property type="project" value="TreeGrafter"/>
</dbReference>
<dbReference type="InterPro" id="IPR027417">
    <property type="entry name" value="P-loop_NTPase"/>
</dbReference>
<feature type="transmembrane region" description="Helical" evidence="10">
    <location>
        <begin position="20"/>
        <end position="40"/>
    </location>
</feature>
<organism evidence="12 13">
    <name type="scientific">Corynebacterium poyangense</name>
    <dbReference type="NCBI Taxonomy" id="2684405"/>
    <lineage>
        <taxon>Bacteria</taxon>
        <taxon>Bacillati</taxon>
        <taxon>Actinomycetota</taxon>
        <taxon>Actinomycetes</taxon>
        <taxon>Mycobacteriales</taxon>
        <taxon>Corynebacteriaceae</taxon>
        <taxon>Corynebacterium</taxon>
    </lineage>
</organism>
<dbReference type="SUPFAM" id="SSF52540">
    <property type="entry name" value="P-loop containing nucleoside triphosphate hydrolases"/>
    <property type="match status" value="1"/>
</dbReference>
<dbReference type="GO" id="GO:0016887">
    <property type="term" value="F:ATP hydrolysis activity"/>
    <property type="evidence" value="ECO:0007669"/>
    <property type="project" value="InterPro"/>
</dbReference>
<evidence type="ECO:0000256" key="2">
    <source>
        <dbReference type="ARBA" id="ARBA00022519"/>
    </source>
</evidence>
<reference evidence="12 13" key="1">
    <citation type="submission" date="2019-12" db="EMBL/GenBank/DDBJ databases">
        <title>Corynebacterium sp. nov., isolated from feces of the Anser Albifrons in China.</title>
        <authorList>
            <person name="Liu Q."/>
        </authorList>
    </citation>
    <scope>NUCLEOTIDE SEQUENCE [LARGE SCALE GENOMIC DNA]</scope>
    <source>
        <strain evidence="12 13">4H37-19</strain>
    </source>
</reference>
<dbReference type="GO" id="GO:0005886">
    <property type="term" value="C:plasma membrane"/>
    <property type="evidence" value="ECO:0007669"/>
    <property type="project" value="UniProtKB-SubCell"/>
</dbReference>
<dbReference type="EMBL" id="CP046884">
    <property type="protein sequence ID" value="QNQ91140.1"/>
    <property type="molecule type" value="Genomic_DNA"/>
</dbReference>
<evidence type="ECO:0000256" key="4">
    <source>
        <dbReference type="ARBA" id="ARBA00022741"/>
    </source>
</evidence>